<keyword evidence="1" id="KW-0812">Transmembrane</keyword>
<name>A0ABT0UFU6_9ACTN</name>
<keyword evidence="1" id="KW-0472">Membrane</keyword>
<reference evidence="2" key="1">
    <citation type="submission" date="2022-06" db="EMBL/GenBank/DDBJ databases">
        <title>Genome public.</title>
        <authorList>
            <person name="Sun Q."/>
        </authorList>
    </citation>
    <scope>NUCLEOTIDE SEQUENCE</scope>
    <source>
        <strain evidence="2">CWNU-1</strain>
    </source>
</reference>
<organism evidence="2 3">
    <name type="scientific">Streptomyces albipurpureus</name>
    <dbReference type="NCBI Taxonomy" id="2897419"/>
    <lineage>
        <taxon>Bacteria</taxon>
        <taxon>Bacillati</taxon>
        <taxon>Actinomycetota</taxon>
        <taxon>Actinomycetes</taxon>
        <taxon>Kitasatosporales</taxon>
        <taxon>Streptomycetaceae</taxon>
        <taxon>Streptomyces</taxon>
    </lineage>
</organism>
<accession>A0ABT0UFU6</accession>
<dbReference type="RefSeq" id="WP_250917855.1">
    <property type="nucleotide sequence ID" value="NZ_JAMQAW010000003.1"/>
</dbReference>
<keyword evidence="1" id="KW-1133">Transmembrane helix</keyword>
<feature type="transmembrane region" description="Helical" evidence="1">
    <location>
        <begin position="42"/>
        <end position="62"/>
    </location>
</feature>
<sequence length="72" mass="8266">MHHNRFTGADRVRRNFTWAAMVSVPTVIFLLFLVFVQNLTGAWIGLVMVALLWLLVLWRFTGVGTRGLPPQR</sequence>
<evidence type="ECO:0000313" key="3">
    <source>
        <dbReference type="Proteomes" id="UP001431429"/>
    </source>
</evidence>
<proteinExistence type="predicted"/>
<gene>
    <name evidence="2" type="ORF">NBG84_04060</name>
</gene>
<dbReference type="EMBL" id="JAMQAW010000003">
    <property type="protein sequence ID" value="MCM2387493.1"/>
    <property type="molecule type" value="Genomic_DNA"/>
</dbReference>
<protein>
    <submittedName>
        <fullName evidence="2">Uncharacterized protein</fullName>
    </submittedName>
</protein>
<evidence type="ECO:0000313" key="2">
    <source>
        <dbReference type="EMBL" id="MCM2387493.1"/>
    </source>
</evidence>
<evidence type="ECO:0000256" key="1">
    <source>
        <dbReference type="SAM" id="Phobius"/>
    </source>
</evidence>
<keyword evidence="3" id="KW-1185">Reference proteome</keyword>
<dbReference type="Proteomes" id="UP001431429">
    <property type="component" value="Unassembled WGS sequence"/>
</dbReference>
<comment type="caution">
    <text evidence="2">The sequence shown here is derived from an EMBL/GenBank/DDBJ whole genome shotgun (WGS) entry which is preliminary data.</text>
</comment>
<feature type="transmembrane region" description="Helical" evidence="1">
    <location>
        <begin position="16"/>
        <end position="36"/>
    </location>
</feature>